<dbReference type="SUPFAM" id="SSF54001">
    <property type="entry name" value="Cysteine proteinases"/>
    <property type="match status" value="1"/>
</dbReference>
<dbReference type="InterPro" id="IPR051202">
    <property type="entry name" value="Peptidase_C40"/>
</dbReference>
<keyword evidence="2" id="KW-0645">Protease</keyword>
<gene>
    <name evidence="7" type="ORF">H8R25_12800</name>
</gene>
<evidence type="ECO:0000256" key="2">
    <source>
        <dbReference type="ARBA" id="ARBA00022670"/>
    </source>
</evidence>
<reference evidence="7 8" key="1">
    <citation type="submission" date="2020-08" db="EMBL/GenBank/DDBJ databases">
        <title>Description of novel Flavobacterium F-392 isolate.</title>
        <authorList>
            <person name="Saticioglu I.B."/>
            <person name="Duman M."/>
            <person name="Altun S."/>
        </authorList>
    </citation>
    <scope>NUCLEOTIDE SEQUENCE [LARGE SCALE GENOMIC DNA]</scope>
    <source>
        <strain evidence="7 8">F-392</strain>
    </source>
</reference>
<dbReference type="Pfam" id="PF00877">
    <property type="entry name" value="NLPC_P60"/>
    <property type="match status" value="1"/>
</dbReference>
<evidence type="ECO:0000256" key="3">
    <source>
        <dbReference type="ARBA" id="ARBA00022801"/>
    </source>
</evidence>
<evidence type="ECO:0000313" key="8">
    <source>
        <dbReference type="Proteomes" id="UP000641454"/>
    </source>
</evidence>
<protein>
    <submittedName>
        <fullName evidence="7">C40 family peptidase</fullName>
    </submittedName>
</protein>
<dbReference type="Proteomes" id="UP000641454">
    <property type="component" value="Unassembled WGS sequence"/>
</dbReference>
<dbReference type="AlphaFoldDB" id="A0A923N1I3"/>
<evidence type="ECO:0000256" key="4">
    <source>
        <dbReference type="ARBA" id="ARBA00022807"/>
    </source>
</evidence>
<dbReference type="PANTHER" id="PTHR47053:SF1">
    <property type="entry name" value="MUREIN DD-ENDOPEPTIDASE MEPH-RELATED"/>
    <property type="match status" value="1"/>
</dbReference>
<evidence type="ECO:0000256" key="1">
    <source>
        <dbReference type="ARBA" id="ARBA00007074"/>
    </source>
</evidence>
<dbReference type="Gene3D" id="3.90.1720.10">
    <property type="entry name" value="endopeptidase domain like (from Nostoc punctiforme)"/>
    <property type="match status" value="1"/>
</dbReference>
<proteinExistence type="inferred from homology"/>
<dbReference type="PROSITE" id="PS51935">
    <property type="entry name" value="NLPC_P60"/>
    <property type="match status" value="1"/>
</dbReference>
<accession>A0A923N1I3</accession>
<evidence type="ECO:0000259" key="6">
    <source>
        <dbReference type="PROSITE" id="PS51935"/>
    </source>
</evidence>
<feature type="domain" description="NlpC/P60" evidence="6">
    <location>
        <begin position="56"/>
        <end position="184"/>
    </location>
</feature>
<feature type="chain" id="PRO_5036827873" evidence="5">
    <location>
        <begin position="27"/>
        <end position="185"/>
    </location>
</feature>
<keyword evidence="3" id="KW-0378">Hydrolase</keyword>
<dbReference type="InterPro" id="IPR038765">
    <property type="entry name" value="Papain-like_cys_pep_sf"/>
</dbReference>
<dbReference type="GO" id="GO:0008234">
    <property type="term" value="F:cysteine-type peptidase activity"/>
    <property type="evidence" value="ECO:0007669"/>
    <property type="project" value="UniProtKB-KW"/>
</dbReference>
<dbReference type="PANTHER" id="PTHR47053">
    <property type="entry name" value="MUREIN DD-ENDOPEPTIDASE MEPH-RELATED"/>
    <property type="match status" value="1"/>
</dbReference>
<keyword evidence="8" id="KW-1185">Reference proteome</keyword>
<name>A0A923N1I3_9FLAO</name>
<organism evidence="7 8">
    <name type="scientific">Flavobacterium muglaense</name>
    <dbReference type="NCBI Taxonomy" id="2764716"/>
    <lineage>
        <taxon>Bacteria</taxon>
        <taxon>Pseudomonadati</taxon>
        <taxon>Bacteroidota</taxon>
        <taxon>Flavobacteriia</taxon>
        <taxon>Flavobacteriales</taxon>
        <taxon>Flavobacteriaceae</taxon>
        <taxon>Flavobacterium</taxon>
    </lineage>
</organism>
<dbReference type="InterPro" id="IPR000064">
    <property type="entry name" value="NLP_P60_dom"/>
</dbReference>
<comment type="caution">
    <text evidence="7">The sequence shown here is derived from an EMBL/GenBank/DDBJ whole genome shotgun (WGS) entry which is preliminary data.</text>
</comment>
<evidence type="ECO:0000256" key="5">
    <source>
        <dbReference type="SAM" id="SignalP"/>
    </source>
</evidence>
<feature type="signal peptide" evidence="5">
    <location>
        <begin position="1"/>
        <end position="26"/>
    </location>
</feature>
<dbReference type="GO" id="GO:0006508">
    <property type="term" value="P:proteolysis"/>
    <property type="evidence" value="ECO:0007669"/>
    <property type="project" value="UniProtKB-KW"/>
</dbReference>
<keyword evidence="5" id="KW-0732">Signal</keyword>
<evidence type="ECO:0000313" key="7">
    <source>
        <dbReference type="EMBL" id="MBC5845312.1"/>
    </source>
</evidence>
<dbReference type="EMBL" id="JACRUL010000034">
    <property type="protein sequence ID" value="MBC5845312.1"/>
    <property type="molecule type" value="Genomic_DNA"/>
</dbReference>
<comment type="similarity">
    <text evidence="1">Belongs to the peptidase C40 family.</text>
</comment>
<keyword evidence="4" id="KW-0788">Thiol protease</keyword>
<sequence>MITTHTKRLKLIFKTSFLVLVLSSFSHPIATKNSQVGTEKITFKTNNSVVPTNRDDDLREDILRFGQSLLGTPYVYAGTSAKGFDCSGFVYYVFKNFDIKVPRSSSQFKNFGQEIPIAEVKKGDILLFLSPTRKAIGHVGIVSEANGMDSNFIHASSSREMKVMISSLKQKGYTRRFVKAVRVLE</sequence>
<dbReference type="RefSeq" id="WP_187019671.1">
    <property type="nucleotide sequence ID" value="NZ_JACRUK010000035.1"/>
</dbReference>